<dbReference type="AlphaFoldDB" id="F0SMC7"/>
<comment type="similarity">
    <text evidence="1">Belongs to the PyrK family.</text>
</comment>
<dbReference type="RefSeq" id="WP_013630810.1">
    <property type="nucleotide sequence ID" value="NC_015174.1"/>
</dbReference>
<dbReference type="Gene3D" id="2.10.240.10">
    <property type="entry name" value="Dihydroorotate dehydrogenase, electron transfer subunit"/>
    <property type="match status" value="1"/>
</dbReference>
<dbReference type="KEGG" id="pbs:Plabr_4535"/>
<dbReference type="CDD" id="cd06218">
    <property type="entry name" value="DHOD_e_trans"/>
    <property type="match status" value="1"/>
</dbReference>
<evidence type="ECO:0000256" key="6">
    <source>
        <dbReference type="ARBA" id="ARBA00022827"/>
    </source>
</evidence>
<dbReference type="InterPro" id="IPR019480">
    <property type="entry name" value="Dihydroorotate_DH_Fe-S-bd"/>
</dbReference>
<keyword evidence="9 11" id="KW-0411">Iron-sulfur</keyword>
<dbReference type="SUPFAM" id="SSF52343">
    <property type="entry name" value="Ferredoxin reductase-like, C-terminal NADP-linked domain"/>
    <property type="match status" value="1"/>
</dbReference>
<dbReference type="GO" id="GO:0050660">
    <property type="term" value="F:flavin adenine dinucleotide binding"/>
    <property type="evidence" value="ECO:0007669"/>
    <property type="project" value="InterPro"/>
</dbReference>
<dbReference type="GO" id="GO:0006221">
    <property type="term" value="P:pyrimidine nucleotide biosynthetic process"/>
    <property type="evidence" value="ECO:0007669"/>
    <property type="project" value="InterPro"/>
</dbReference>
<dbReference type="EMBL" id="CP002546">
    <property type="protein sequence ID" value="ADY62106.1"/>
    <property type="molecule type" value="Genomic_DNA"/>
</dbReference>
<dbReference type="PANTHER" id="PTHR43513:SF3">
    <property type="entry name" value="DIHYDROOROTATE DEHYDROGENASE B (NAD(+)), ELECTRON TRANSFER SUBUNIT-RELATED"/>
    <property type="match status" value="1"/>
</dbReference>
<sequence>MTSCAAQARATILERDTLAAENFRLRLHCPEIAAQITPGQFFMLRAADRYDPLLGRPFALYDTIVDEHGVPTGIDVGIHAIGKMTGLLEQIRIGEELEIWGPLGNGFPEIQTDHLIQVAGGIGYTPFVAVSREVLQQKTYRERKSSAKQASLVYGVRTKSQRANLSDWSDLPGLDVEICTEDGSEGRKGLVTEPLRDMLEQADSKPTVFTCGPVRMMHAVSELCREHEVECWVSLETPMACGYGACFSCVVPVTDDSAEMGWDYRRSCVEGPVFRGNDIVWEQLLG</sequence>
<keyword evidence="14" id="KW-1185">Reference proteome</keyword>
<feature type="domain" description="FAD-binding FR-type" evidence="12">
    <location>
        <begin position="5"/>
        <end position="109"/>
    </location>
</feature>
<dbReference type="Gene3D" id="3.40.50.80">
    <property type="entry name" value="Nucleotide-binding domain of ferredoxin-NADP reductase (FNR) module"/>
    <property type="match status" value="1"/>
</dbReference>
<dbReference type="InterPro" id="IPR037117">
    <property type="entry name" value="Dihydroorotate_DH_ele_sf"/>
</dbReference>
<keyword evidence="6" id="KW-0274">FAD</keyword>
<feature type="binding site" evidence="11">
    <location>
        <position position="246"/>
    </location>
    <ligand>
        <name>[2Fe-2S] cluster</name>
        <dbReference type="ChEBI" id="CHEBI:190135"/>
    </ligand>
</feature>
<dbReference type="InterPro" id="IPR008333">
    <property type="entry name" value="Cbr1-like_FAD-bd_dom"/>
</dbReference>
<comment type="cofactor">
    <cofactor evidence="10">
        <name>[2Fe-2S] cluster</name>
        <dbReference type="ChEBI" id="CHEBI:190135"/>
    </cofactor>
</comment>
<keyword evidence="2" id="KW-0813">Transport</keyword>
<keyword evidence="5 11" id="KW-0479">Metal-binding</keyword>
<evidence type="ECO:0000256" key="11">
    <source>
        <dbReference type="PIRSR" id="PIRSR006816-2"/>
    </source>
</evidence>
<evidence type="ECO:0000256" key="8">
    <source>
        <dbReference type="ARBA" id="ARBA00023004"/>
    </source>
</evidence>
<keyword evidence="8 11" id="KW-0408">Iron</keyword>
<dbReference type="PROSITE" id="PS51384">
    <property type="entry name" value="FAD_FR"/>
    <property type="match status" value="1"/>
</dbReference>
<dbReference type="InterPro" id="IPR012165">
    <property type="entry name" value="Cyt_c3_hydrogenase_gsu"/>
</dbReference>
<dbReference type="Pfam" id="PF10418">
    <property type="entry name" value="DHODB_Fe-S_bind"/>
    <property type="match status" value="1"/>
</dbReference>
<dbReference type="GO" id="GO:0051537">
    <property type="term" value="F:2 iron, 2 sulfur cluster binding"/>
    <property type="evidence" value="ECO:0007669"/>
    <property type="project" value="UniProtKB-KW"/>
</dbReference>
<dbReference type="InterPro" id="IPR017938">
    <property type="entry name" value="Riboflavin_synthase-like_b-brl"/>
</dbReference>
<reference evidence="14" key="1">
    <citation type="submission" date="2011-02" db="EMBL/GenBank/DDBJ databases">
        <title>The complete genome of Planctomyces brasiliensis DSM 5305.</title>
        <authorList>
            <person name="Lucas S."/>
            <person name="Copeland A."/>
            <person name="Lapidus A."/>
            <person name="Bruce D."/>
            <person name="Goodwin L."/>
            <person name="Pitluck S."/>
            <person name="Kyrpides N."/>
            <person name="Mavromatis K."/>
            <person name="Pagani I."/>
            <person name="Ivanova N."/>
            <person name="Ovchinnikova G."/>
            <person name="Lu M."/>
            <person name="Detter J.C."/>
            <person name="Han C."/>
            <person name="Land M."/>
            <person name="Hauser L."/>
            <person name="Markowitz V."/>
            <person name="Cheng J.-F."/>
            <person name="Hugenholtz P."/>
            <person name="Woyke T."/>
            <person name="Wu D."/>
            <person name="Tindall B."/>
            <person name="Pomrenke H.G."/>
            <person name="Brambilla E."/>
            <person name="Klenk H.-P."/>
            <person name="Eisen J.A."/>
        </authorList>
    </citation>
    <scope>NUCLEOTIDE SEQUENCE [LARGE SCALE GENOMIC DNA]</scope>
    <source>
        <strain evidence="14">ATCC 49424 / DSM 5305 / JCM 21570 / NBRC 103401 / IFAM 1448</strain>
    </source>
</reference>
<dbReference type="InterPro" id="IPR050353">
    <property type="entry name" value="PyrK_electron_transfer"/>
</dbReference>
<keyword evidence="7" id="KW-0249">Electron transport</keyword>
<dbReference type="Gene3D" id="2.40.30.10">
    <property type="entry name" value="Translation factors"/>
    <property type="match status" value="1"/>
</dbReference>
<evidence type="ECO:0000256" key="2">
    <source>
        <dbReference type="ARBA" id="ARBA00022448"/>
    </source>
</evidence>
<dbReference type="InterPro" id="IPR017927">
    <property type="entry name" value="FAD-bd_FR_type"/>
</dbReference>
<evidence type="ECO:0000256" key="3">
    <source>
        <dbReference type="ARBA" id="ARBA00022630"/>
    </source>
</evidence>
<evidence type="ECO:0000256" key="9">
    <source>
        <dbReference type="ARBA" id="ARBA00023014"/>
    </source>
</evidence>
<feature type="binding site" evidence="11">
    <location>
        <position position="249"/>
    </location>
    <ligand>
        <name>[2Fe-2S] cluster</name>
        <dbReference type="ChEBI" id="CHEBI:190135"/>
    </ligand>
</feature>
<dbReference type="OrthoDB" id="9789468at2"/>
<dbReference type="GO" id="GO:0046872">
    <property type="term" value="F:metal ion binding"/>
    <property type="evidence" value="ECO:0007669"/>
    <property type="project" value="UniProtKB-KW"/>
</dbReference>
<dbReference type="Pfam" id="PF00970">
    <property type="entry name" value="FAD_binding_6"/>
    <property type="match status" value="1"/>
</dbReference>
<evidence type="ECO:0000256" key="4">
    <source>
        <dbReference type="ARBA" id="ARBA00022714"/>
    </source>
</evidence>
<dbReference type="HOGENOM" id="CLU_003827_1_2_0"/>
<proteinExistence type="inferred from homology"/>
<dbReference type="STRING" id="756272.Plabr_4535"/>
<dbReference type="InterPro" id="IPR039261">
    <property type="entry name" value="FNR_nucleotide-bd"/>
</dbReference>
<evidence type="ECO:0000313" key="13">
    <source>
        <dbReference type="EMBL" id="ADY62106.1"/>
    </source>
</evidence>
<organism evidence="13 14">
    <name type="scientific">Rubinisphaera brasiliensis (strain ATCC 49424 / DSM 5305 / JCM 21570 / IAM 15109 / NBRC 103401 / IFAM 1448)</name>
    <name type="common">Planctomyces brasiliensis</name>
    <dbReference type="NCBI Taxonomy" id="756272"/>
    <lineage>
        <taxon>Bacteria</taxon>
        <taxon>Pseudomonadati</taxon>
        <taxon>Planctomycetota</taxon>
        <taxon>Planctomycetia</taxon>
        <taxon>Planctomycetales</taxon>
        <taxon>Planctomycetaceae</taxon>
        <taxon>Rubinisphaera</taxon>
    </lineage>
</organism>
<evidence type="ECO:0000256" key="5">
    <source>
        <dbReference type="ARBA" id="ARBA00022723"/>
    </source>
</evidence>
<feature type="binding site" evidence="11">
    <location>
        <position position="241"/>
    </location>
    <ligand>
        <name>[2Fe-2S] cluster</name>
        <dbReference type="ChEBI" id="CHEBI:190135"/>
    </ligand>
</feature>
<protein>
    <submittedName>
        <fullName evidence="13">Dihydroorotate dehydrogenase, electron transfer subunit, iron-sulfur cluster binding domain protein</fullName>
    </submittedName>
</protein>
<dbReference type="Proteomes" id="UP000006860">
    <property type="component" value="Chromosome"/>
</dbReference>
<dbReference type="SUPFAM" id="SSF63380">
    <property type="entry name" value="Riboflavin synthase domain-like"/>
    <property type="match status" value="1"/>
</dbReference>
<comment type="cofactor">
    <cofactor evidence="11">
        <name>[2Fe-2S] cluster</name>
        <dbReference type="ChEBI" id="CHEBI:190135"/>
    </cofactor>
    <text evidence="11">Binds 1 [2Fe-2S] cluster per subunit.</text>
</comment>
<feature type="binding site" evidence="11">
    <location>
        <position position="268"/>
    </location>
    <ligand>
        <name>[2Fe-2S] cluster</name>
        <dbReference type="ChEBI" id="CHEBI:190135"/>
    </ligand>
</feature>
<dbReference type="eggNOG" id="COG0543">
    <property type="taxonomic scope" value="Bacteria"/>
</dbReference>
<keyword evidence="3" id="KW-0285">Flavoprotein</keyword>
<evidence type="ECO:0000313" key="14">
    <source>
        <dbReference type="Proteomes" id="UP000006860"/>
    </source>
</evidence>
<evidence type="ECO:0000256" key="10">
    <source>
        <dbReference type="ARBA" id="ARBA00034078"/>
    </source>
</evidence>
<evidence type="ECO:0000256" key="7">
    <source>
        <dbReference type="ARBA" id="ARBA00022982"/>
    </source>
</evidence>
<dbReference type="Pfam" id="PF00175">
    <property type="entry name" value="NAD_binding_1"/>
    <property type="match status" value="1"/>
</dbReference>
<keyword evidence="4 11" id="KW-0001">2Fe-2S</keyword>
<evidence type="ECO:0000256" key="1">
    <source>
        <dbReference type="ARBA" id="ARBA00006422"/>
    </source>
</evidence>
<dbReference type="PANTHER" id="PTHR43513">
    <property type="entry name" value="DIHYDROOROTATE DEHYDROGENASE B (NAD(+)), ELECTRON TRANSFER SUBUNIT"/>
    <property type="match status" value="1"/>
</dbReference>
<accession>F0SMC7</accession>
<evidence type="ECO:0000259" key="12">
    <source>
        <dbReference type="PROSITE" id="PS51384"/>
    </source>
</evidence>
<name>F0SMC7_RUBBR</name>
<dbReference type="GO" id="GO:0016491">
    <property type="term" value="F:oxidoreductase activity"/>
    <property type="evidence" value="ECO:0007669"/>
    <property type="project" value="InterPro"/>
</dbReference>
<dbReference type="PIRSF" id="PIRSF006816">
    <property type="entry name" value="Cyc3_hyd_g"/>
    <property type="match status" value="1"/>
</dbReference>
<dbReference type="InterPro" id="IPR001433">
    <property type="entry name" value="OxRdtase_FAD/NAD-bd"/>
</dbReference>
<gene>
    <name evidence="13" type="ordered locus">Plabr_4535</name>
</gene>